<dbReference type="OrthoDB" id="1931232at2759"/>
<proteinExistence type="predicted"/>
<dbReference type="AlphaFoldDB" id="A0A5J4UJZ3"/>
<dbReference type="EMBL" id="SNRW01015824">
    <property type="protein sequence ID" value="KAA6369995.1"/>
    <property type="molecule type" value="Genomic_DNA"/>
</dbReference>
<dbReference type="PANTHER" id="PTHR32158:SF20">
    <property type="match status" value="1"/>
</dbReference>
<dbReference type="InterPro" id="IPR011050">
    <property type="entry name" value="Pectin_lyase_fold/virulence"/>
</dbReference>
<protein>
    <submittedName>
        <fullName evidence="1">Uncharacterized protein</fullName>
    </submittedName>
</protein>
<reference evidence="1 2" key="1">
    <citation type="submission" date="2019-03" db="EMBL/GenBank/DDBJ databases">
        <title>Single cell metagenomics reveals metabolic interactions within the superorganism composed of flagellate Streblomastix strix and complex community of Bacteroidetes bacteria on its surface.</title>
        <authorList>
            <person name="Treitli S.C."/>
            <person name="Kolisko M."/>
            <person name="Husnik F."/>
            <person name="Keeling P."/>
            <person name="Hampl V."/>
        </authorList>
    </citation>
    <scope>NUCLEOTIDE SEQUENCE [LARGE SCALE GENOMIC DNA]</scope>
    <source>
        <strain evidence="1">ST1C</strain>
    </source>
</reference>
<comment type="caution">
    <text evidence="1">The sequence shown here is derived from an EMBL/GenBank/DDBJ whole genome shotgun (WGS) entry which is preliminary data.</text>
</comment>
<dbReference type="PANTHER" id="PTHR32158">
    <property type="entry name" value="RING-TYPE DOMAIN-CONTAINING PROTEIN"/>
    <property type="match status" value="1"/>
</dbReference>
<feature type="non-terminal residue" evidence="1">
    <location>
        <position position="854"/>
    </location>
</feature>
<evidence type="ECO:0000313" key="1">
    <source>
        <dbReference type="EMBL" id="KAA6369995.1"/>
    </source>
</evidence>
<dbReference type="Gene3D" id="2.160.20.10">
    <property type="entry name" value="Single-stranded right-handed beta-helix, Pectin lyase-like"/>
    <property type="match status" value="1"/>
</dbReference>
<evidence type="ECO:0000313" key="2">
    <source>
        <dbReference type="Proteomes" id="UP000324800"/>
    </source>
</evidence>
<feature type="non-terminal residue" evidence="1">
    <location>
        <position position="1"/>
    </location>
</feature>
<gene>
    <name evidence="1" type="ORF">EZS28_034478</name>
</gene>
<dbReference type="Proteomes" id="UP000324800">
    <property type="component" value="Unassembled WGS sequence"/>
</dbReference>
<sequence length="854" mass="93304">DGSVTDAIICQTEYNNEVHIDNCIFNAASSITTYQASYIHITESKEVTIRNSQFNAVRLGRGAALVFGSLVNVSIIENTNFTGIVNNDGYGSALNLEIHTEFGNHILDHVIFQSCSAQYGGAVYVDLGERQAIQSNAEFRTIQFIQCDFLNTNTTEKAAVFFKDAGSVVDITKCRFVNNTAPSSQTTDVYFEYKLNKDSMREERFKGSHSNSLPPKVQLNEDGIDYDYLLPPFPSDIYVSQSIGSDSTGDGSRDKPYRTVQYALEIAEPYSSFINIIILDGELWENALWLRSRPITIQSDNRTAGRKTIGRLSSVDSALATIGDSSLTFGGLIIGDTGTSTQPLLIVDGTGAFLTIQSSEFQGQQSLGNSLIDARRGSLEITNSKFNDLILSDSAAIKISGLTNSSLSNIEAINVIRSQGNGAFIEYLLENAISSTHTLDQSIFINCLVNDASEGGAISINRGFISSQANVNISRSEFEHNTAGFGGSIQIIGTQANLYFVNDTFADGVAHNELLYQGFDIFIGLEVLPMMNYTYFVNCTSSSQHKRVGMRIYQIDDSYDREFVLPDYKGIYYVSNSGDDIHGTGSIARPFKTIQRAHQVLYSVDTNNREIYVCNGTYGQGQTESVTDIGSHEVHIYTENITNPIIQVLNVTNPDVIRRNPFFSVGNGSLHLENLDFEIQPSTRTEAELIRLTNNGKVTLTGCNVRSSEPFVSTRSNHQSSSWIHGVLTRGGIINIINSDLNNEIFKEANALLSDGTSQVNIQGSTFNNLINNGGRGSAINANIYIDPNPSIITNFTITGSKFINCEAREGGAIAFNLGPGGGAKTGQYLKIIDNNFNNNKAQYGGSIVFEGAQ</sequence>
<name>A0A5J4UJZ3_9EUKA</name>
<dbReference type="SUPFAM" id="SSF51126">
    <property type="entry name" value="Pectin lyase-like"/>
    <property type="match status" value="3"/>
</dbReference>
<organism evidence="1 2">
    <name type="scientific">Streblomastix strix</name>
    <dbReference type="NCBI Taxonomy" id="222440"/>
    <lineage>
        <taxon>Eukaryota</taxon>
        <taxon>Metamonada</taxon>
        <taxon>Preaxostyla</taxon>
        <taxon>Oxymonadida</taxon>
        <taxon>Streblomastigidae</taxon>
        <taxon>Streblomastix</taxon>
    </lineage>
</organism>
<dbReference type="Gene3D" id="3.30.1910.20">
    <property type="entry name" value="asparaginyl-tRNA synthetase, N-terminal domain"/>
    <property type="match status" value="1"/>
</dbReference>
<accession>A0A5J4UJZ3</accession>
<dbReference type="InterPro" id="IPR012334">
    <property type="entry name" value="Pectin_lyas_fold"/>
</dbReference>